<gene>
    <name evidence="3" type="ORF">FE251_01850</name>
</gene>
<accession>A0ABX5VIR9</accession>
<feature type="signal peptide" evidence="2">
    <location>
        <begin position="1"/>
        <end position="18"/>
    </location>
</feature>
<protein>
    <submittedName>
        <fullName evidence="3">Uncharacterized protein</fullName>
    </submittedName>
</protein>
<feature type="chain" id="PRO_5046286294" evidence="2">
    <location>
        <begin position="19"/>
        <end position="150"/>
    </location>
</feature>
<sequence>MRRVAGCAVVALVLLATACGGGGGGAAPSSSPTPDLDAETARMSSELTGIEGVTSADVRLRADVSSGRQVTVDAATDATTPGEQRAVLEAVTEAGWHTTAFVPTEVRATLVGPDGTTLDARDLGFPRRGADAAGLYAMFGAPAADEDWQP</sequence>
<feature type="region of interest" description="Disordered" evidence="1">
    <location>
        <begin position="21"/>
        <end position="42"/>
    </location>
</feature>
<evidence type="ECO:0000256" key="1">
    <source>
        <dbReference type="SAM" id="MobiDB-lite"/>
    </source>
</evidence>
<organism evidence="3 4">
    <name type="scientific">Georgenia wutianyii</name>
    <dbReference type="NCBI Taxonomy" id="2585135"/>
    <lineage>
        <taxon>Bacteria</taxon>
        <taxon>Bacillati</taxon>
        <taxon>Actinomycetota</taxon>
        <taxon>Actinomycetes</taxon>
        <taxon>Micrococcales</taxon>
        <taxon>Bogoriellaceae</taxon>
        <taxon>Georgenia</taxon>
    </lineage>
</organism>
<proteinExistence type="predicted"/>
<name>A0ABX5VIR9_9MICO</name>
<evidence type="ECO:0000256" key="2">
    <source>
        <dbReference type="SAM" id="SignalP"/>
    </source>
</evidence>
<evidence type="ECO:0000313" key="4">
    <source>
        <dbReference type="Proteomes" id="UP000313948"/>
    </source>
</evidence>
<dbReference type="Proteomes" id="UP000313948">
    <property type="component" value="Chromosome"/>
</dbReference>
<keyword evidence="2" id="KW-0732">Signal</keyword>
<dbReference type="PROSITE" id="PS51257">
    <property type="entry name" value="PROKAR_LIPOPROTEIN"/>
    <property type="match status" value="1"/>
</dbReference>
<dbReference type="RefSeq" id="WP_139947579.1">
    <property type="nucleotide sequence ID" value="NZ_CP040899.1"/>
</dbReference>
<dbReference type="EMBL" id="CP040899">
    <property type="protein sequence ID" value="QDB78256.1"/>
    <property type="molecule type" value="Genomic_DNA"/>
</dbReference>
<evidence type="ECO:0000313" key="3">
    <source>
        <dbReference type="EMBL" id="QDB78256.1"/>
    </source>
</evidence>
<reference evidence="3 4" key="1">
    <citation type="submission" date="2019-05" db="EMBL/GenBank/DDBJ databases">
        <title>Georgenia *** sp. nov., and Georgenia *** sp. nov., isolated from the intestinal contents of plateau pika (Ochotona curzoniae) in the Qinghai-Tibet plateau of China.</title>
        <authorList>
            <person name="Tian Z."/>
        </authorList>
    </citation>
    <scope>NUCLEOTIDE SEQUENCE [LARGE SCALE GENOMIC DNA]</scope>
    <source>
        <strain evidence="3 4">Z294</strain>
    </source>
</reference>
<keyword evidence="4" id="KW-1185">Reference proteome</keyword>